<sequence>MESPREILKRHGLRAKHSWGQNFLGDADALQSIADALELRPGEPVVELGPGLGHLTRFLAATGAQVTAVERDRDMVAVLEKEAIPGVRVVSGNAATVDFAQVAGAPEVALVGNLPYHLTSPILFQVLAQRAHLSRAVFTLQKEVVVRLAAEPGNRDYGLLTVLLGLHFDIEQVLTLEAWRFHPPPKVDSAVLRLTRLSKPRAPLVDEARFTRLVKAGFAQRRKTLINSLKSDKGLATPDVMLAALQTAGIDPGRRAETLSPAEFAAIERALGPVTAMAPPPPDAPESDTDSGPDAD</sequence>
<dbReference type="GO" id="GO:0003723">
    <property type="term" value="F:RNA binding"/>
    <property type="evidence" value="ECO:0007669"/>
    <property type="project" value="UniProtKB-UniRule"/>
</dbReference>
<dbReference type="EMBL" id="RAVZ01000179">
    <property type="protein sequence ID" value="RKG83472.1"/>
    <property type="molecule type" value="Genomic_DNA"/>
</dbReference>
<dbReference type="GO" id="GO:0052908">
    <property type="term" value="F:16S rRNA (adenine(1518)-N(6)/adenine(1519)-N(6))-dimethyltransferase activity"/>
    <property type="evidence" value="ECO:0007669"/>
    <property type="project" value="UniProtKB-EC"/>
</dbReference>
<dbReference type="CDD" id="cd02440">
    <property type="entry name" value="AdoMet_MTases"/>
    <property type="match status" value="1"/>
</dbReference>
<dbReference type="PROSITE" id="PS01131">
    <property type="entry name" value="RRNA_A_DIMETH"/>
    <property type="match status" value="1"/>
</dbReference>
<evidence type="ECO:0000256" key="8">
    <source>
        <dbReference type="PROSITE-ProRule" id="PRU01026"/>
    </source>
</evidence>
<keyword evidence="3 7" id="KW-0489">Methyltransferase</keyword>
<comment type="caution">
    <text evidence="7 8">Lacks conserved residue(s) required for the propagation of feature annotation.</text>
</comment>
<comment type="caution">
    <text evidence="11">The sequence shown here is derived from an EMBL/GenBank/DDBJ whole genome shotgun (WGS) entry which is preliminary data.</text>
</comment>
<dbReference type="InterPro" id="IPR020598">
    <property type="entry name" value="rRNA_Ade_methylase_Trfase_N"/>
</dbReference>
<dbReference type="Gene3D" id="1.10.8.100">
    <property type="entry name" value="Ribosomal RNA adenine dimethylase-like, domain 2"/>
    <property type="match status" value="1"/>
</dbReference>
<comment type="catalytic activity">
    <reaction evidence="7">
        <text>adenosine(1518)/adenosine(1519) in 16S rRNA + 4 S-adenosyl-L-methionine = N(6)-dimethyladenosine(1518)/N(6)-dimethyladenosine(1519) in 16S rRNA + 4 S-adenosyl-L-homocysteine + 4 H(+)</text>
        <dbReference type="Rhea" id="RHEA:19609"/>
        <dbReference type="Rhea" id="RHEA-COMP:10232"/>
        <dbReference type="Rhea" id="RHEA-COMP:10233"/>
        <dbReference type="ChEBI" id="CHEBI:15378"/>
        <dbReference type="ChEBI" id="CHEBI:57856"/>
        <dbReference type="ChEBI" id="CHEBI:59789"/>
        <dbReference type="ChEBI" id="CHEBI:74411"/>
        <dbReference type="ChEBI" id="CHEBI:74493"/>
        <dbReference type="EC" id="2.1.1.182"/>
    </reaction>
</comment>
<dbReference type="Gene3D" id="3.40.50.150">
    <property type="entry name" value="Vaccinia Virus protein VP39"/>
    <property type="match status" value="1"/>
</dbReference>
<keyword evidence="1 7" id="KW-0963">Cytoplasm</keyword>
<accession>A0A3A8IJ54</accession>
<dbReference type="Pfam" id="PF00398">
    <property type="entry name" value="RrnaAD"/>
    <property type="match status" value="1"/>
</dbReference>
<gene>
    <name evidence="7 11" type="primary">rsmA</name>
    <name evidence="7" type="synonym">ksgA</name>
    <name evidence="11" type="ORF">D7V88_23980</name>
</gene>
<dbReference type="Proteomes" id="UP000268094">
    <property type="component" value="Unassembled WGS sequence"/>
</dbReference>
<keyword evidence="6 7" id="KW-0694">RNA-binding</keyword>
<comment type="similarity">
    <text evidence="7">Belongs to the class I-like SAM-binding methyltransferase superfamily. rRNA adenine N(6)-methyltransferase family. RsmA subfamily.</text>
</comment>
<dbReference type="SUPFAM" id="SSF53335">
    <property type="entry name" value="S-adenosyl-L-methionine-dependent methyltransferases"/>
    <property type="match status" value="1"/>
</dbReference>
<dbReference type="InterPro" id="IPR011530">
    <property type="entry name" value="rRNA_adenine_dimethylase"/>
</dbReference>
<feature type="binding site" evidence="7 8">
    <location>
        <position position="70"/>
    </location>
    <ligand>
        <name>S-adenosyl-L-methionine</name>
        <dbReference type="ChEBI" id="CHEBI:59789"/>
    </ligand>
</feature>
<comment type="function">
    <text evidence="7">Specifically dimethylates two adjacent adenosines (A1518 and A1519) in the loop of a conserved hairpin near the 3'-end of 16S rRNA in the 30S particle. May play a critical role in biogenesis of 30S subunits.</text>
</comment>
<feature type="compositionally biased region" description="Acidic residues" evidence="9">
    <location>
        <begin position="285"/>
        <end position="296"/>
    </location>
</feature>
<evidence type="ECO:0000256" key="1">
    <source>
        <dbReference type="ARBA" id="ARBA00022490"/>
    </source>
</evidence>
<reference evidence="12" key="1">
    <citation type="submission" date="2018-09" db="EMBL/GenBank/DDBJ databases">
        <authorList>
            <person name="Livingstone P.G."/>
            <person name="Whitworth D.E."/>
        </authorList>
    </citation>
    <scope>NUCLEOTIDE SEQUENCE [LARGE SCALE GENOMIC DNA]</scope>
    <source>
        <strain evidence="12">CA054A</strain>
    </source>
</reference>
<comment type="subcellular location">
    <subcellularLocation>
        <location evidence="7">Cytoplasm</location>
    </subcellularLocation>
</comment>
<feature type="domain" description="Ribosomal RNA adenine methylase transferase N-terminal" evidence="10">
    <location>
        <begin position="29"/>
        <end position="198"/>
    </location>
</feature>
<dbReference type="PANTHER" id="PTHR11727:SF7">
    <property type="entry name" value="DIMETHYLADENOSINE TRANSFERASE-RELATED"/>
    <property type="match status" value="1"/>
</dbReference>
<proteinExistence type="inferred from homology"/>
<dbReference type="RefSeq" id="WP_120542972.1">
    <property type="nucleotide sequence ID" value="NZ_RAVZ01000179.1"/>
</dbReference>
<dbReference type="InterPro" id="IPR029063">
    <property type="entry name" value="SAM-dependent_MTases_sf"/>
</dbReference>
<dbReference type="GO" id="GO:0005829">
    <property type="term" value="C:cytosol"/>
    <property type="evidence" value="ECO:0007669"/>
    <property type="project" value="TreeGrafter"/>
</dbReference>
<dbReference type="NCBIfam" id="TIGR00755">
    <property type="entry name" value="ksgA"/>
    <property type="match status" value="1"/>
</dbReference>
<dbReference type="PANTHER" id="PTHR11727">
    <property type="entry name" value="DIMETHYLADENOSINE TRANSFERASE"/>
    <property type="match status" value="1"/>
</dbReference>
<dbReference type="AlphaFoldDB" id="A0A3A8IJ54"/>
<protein>
    <recommendedName>
        <fullName evidence="7">Ribosomal RNA small subunit methyltransferase A</fullName>
        <ecNumber evidence="7">2.1.1.182</ecNumber>
    </recommendedName>
    <alternativeName>
        <fullName evidence="7">16S rRNA (adenine(1518)-N(6)/adenine(1519)-N(6))-dimethyltransferase</fullName>
    </alternativeName>
    <alternativeName>
        <fullName evidence="7">16S rRNA dimethyladenosine transferase</fullName>
    </alternativeName>
    <alternativeName>
        <fullName evidence="7">16S rRNA dimethylase</fullName>
    </alternativeName>
    <alternativeName>
        <fullName evidence="7">S-adenosylmethionine-6-N', N'-adenosyl(rRNA) dimethyltransferase</fullName>
    </alternativeName>
</protein>
<evidence type="ECO:0000313" key="12">
    <source>
        <dbReference type="Proteomes" id="UP000268094"/>
    </source>
</evidence>
<evidence type="ECO:0000256" key="7">
    <source>
        <dbReference type="HAMAP-Rule" id="MF_00607"/>
    </source>
</evidence>
<keyword evidence="12" id="KW-1185">Reference proteome</keyword>
<feature type="binding site" evidence="7 8">
    <location>
        <position position="22"/>
    </location>
    <ligand>
        <name>S-adenosyl-L-methionine</name>
        <dbReference type="ChEBI" id="CHEBI:59789"/>
    </ligand>
</feature>
<evidence type="ECO:0000256" key="2">
    <source>
        <dbReference type="ARBA" id="ARBA00022552"/>
    </source>
</evidence>
<evidence type="ECO:0000256" key="3">
    <source>
        <dbReference type="ARBA" id="ARBA00022603"/>
    </source>
</evidence>
<dbReference type="EC" id="2.1.1.182" evidence="7"/>
<evidence type="ECO:0000256" key="6">
    <source>
        <dbReference type="ARBA" id="ARBA00022884"/>
    </source>
</evidence>
<organism evidence="11 12">
    <name type="scientific">Corallococcus terminator</name>
    <dbReference type="NCBI Taxonomy" id="2316733"/>
    <lineage>
        <taxon>Bacteria</taxon>
        <taxon>Pseudomonadati</taxon>
        <taxon>Myxococcota</taxon>
        <taxon>Myxococcia</taxon>
        <taxon>Myxococcales</taxon>
        <taxon>Cystobacterineae</taxon>
        <taxon>Myxococcaceae</taxon>
        <taxon>Corallococcus</taxon>
    </lineage>
</organism>
<dbReference type="InterPro" id="IPR023165">
    <property type="entry name" value="rRNA_Ade_diMease-like_C"/>
</dbReference>
<dbReference type="InterPro" id="IPR001737">
    <property type="entry name" value="KsgA/Erm"/>
</dbReference>
<feature type="binding site" evidence="7 8">
    <location>
        <position position="49"/>
    </location>
    <ligand>
        <name>S-adenosyl-L-methionine</name>
        <dbReference type="ChEBI" id="CHEBI:59789"/>
    </ligand>
</feature>
<evidence type="ECO:0000259" key="10">
    <source>
        <dbReference type="SMART" id="SM00650"/>
    </source>
</evidence>
<dbReference type="SMART" id="SM00650">
    <property type="entry name" value="rADc"/>
    <property type="match status" value="1"/>
</dbReference>
<keyword evidence="4 7" id="KW-0808">Transferase</keyword>
<evidence type="ECO:0000256" key="5">
    <source>
        <dbReference type="ARBA" id="ARBA00022691"/>
    </source>
</evidence>
<dbReference type="HAMAP" id="MF_00607">
    <property type="entry name" value="16SrRNA_methyltr_A"/>
    <property type="match status" value="1"/>
</dbReference>
<dbReference type="PROSITE" id="PS51689">
    <property type="entry name" value="SAM_RNA_A_N6_MT"/>
    <property type="match status" value="1"/>
</dbReference>
<feature type="region of interest" description="Disordered" evidence="9">
    <location>
        <begin position="274"/>
        <end position="296"/>
    </location>
</feature>
<dbReference type="OrthoDB" id="9814755at2"/>
<evidence type="ECO:0000313" key="11">
    <source>
        <dbReference type="EMBL" id="RKG83472.1"/>
    </source>
</evidence>
<feature type="binding site" evidence="7 8">
    <location>
        <position position="113"/>
    </location>
    <ligand>
        <name>S-adenosyl-L-methionine</name>
        <dbReference type="ChEBI" id="CHEBI:59789"/>
    </ligand>
</feature>
<evidence type="ECO:0000256" key="9">
    <source>
        <dbReference type="SAM" id="MobiDB-lite"/>
    </source>
</evidence>
<feature type="binding site" evidence="7 8">
    <location>
        <position position="24"/>
    </location>
    <ligand>
        <name>S-adenosyl-L-methionine</name>
        <dbReference type="ChEBI" id="CHEBI:59789"/>
    </ligand>
</feature>
<name>A0A3A8IJ54_9BACT</name>
<keyword evidence="2 7" id="KW-0698">rRNA processing</keyword>
<keyword evidence="5 7" id="KW-0949">S-adenosyl-L-methionine</keyword>
<evidence type="ECO:0000256" key="4">
    <source>
        <dbReference type="ARBA" id="ARBA00022679"/>
    </source>
</evidence>
<dbReference type="InterPro" id="IPR020596">
    <property type="entry name" value="rRNA_Ade_Mease_Trfase_CS"/>
</dbReference>